<keyword evidence="1" id="KW-0012">Acyltransferase</keyword>
<name>A0ABY9W3M3_9ACTN</name>
<dbReference type="Pfam" id="PF04339">
    <property type="entry name" value="FemAB_like"/>
    <property type="match status" value="1"/>
</dbReference>
<evidence type="ECO:0000313" key="1">
    <source>
        <dbReference type="EMBL" id="WNF30747.1"/>
    </source>
</evidence>
<dbReference type="Proteomes" id="UP001303236">
    <property type="component" value="Chromosome"/>
</dbReference>
<dbReference type="EC" id="2.3.1.-" evidence="1"/>
<dbReference type="Gene3D" id="3.40.630.30">
    <property type="match status" value="1"/>
</dbReference>
<keyword evidence="1" id="KW-0808">Transferase</keyword>
<sequence>MSSALVINRWQTPEDAREAGWDTLVGPEDFFLLPDWMRVLQDSAGARMGYLTARADSRVLAALPMVHATRESPWSLGRTDLLIRHCAGEGMDGAAAILGAFGEVERLMPSMMCGGRHLGRTRLLLGPGADADTAHRILEEAEGIAAREGARSICLPYVDAADRVQRGVLRARGYVSHVSGQFASLVLPGDGFADYASAFPARRARRVRAERRRIEASGVHIALGPLDPADIPRLASLETELFAKYGMAGWDPRRSEAVLRAAAQRLGDRALVSKAVQEGRIVGFALILSHSDAWFAHRAGFDYAAVGKLPLYYELLYYSLADHAARYGVGTIHYGIGSTEAKVSRGCTLSEQYLYVKELA</sequence>
<dbReference type="SUPFAM" id="SSF55729">
    <property type="entry name" value="Acyl-CoA N-acyltransferases (Nat)"/>
    <property type="match status" value="1"/>
</dbReference>
<keyword evidence="2" id="KW-1185">Reference proteome</keyword>
<proteinExistence type="predicted"/>
<dbReference type="EMBL" id="CP134500">
    <property type="protein sequence ID" value="WNF30747.1"/>
    <property type="molecule type" value="Genomic_DNA"/>
</dbReference>
<accession>A0ABY9W3M3</accession>
<organism evidence="1 2">
    <name type="scientific">Streptomyces durocortorensis</name>
    <dbReference type="NCBI Taxonomy" id="2811104"/>
    <lineage>
        <taxon>Bacteria</taxon>
        <taxon>Bacillati</taxon>
        <taxon>Actinomycetota</taxon>
        <taxon>Actinomycetes</taxon>
        <taxon>Kitasatosporales</taxon>
        <taxon>Streptomycetaceae</taxon>
        <taxon>Streptomyces</taxon>
    </lineage>
</organism>
<dbReference type="InterPro" id="IPR007434">
    <property type="entry name" value="FemAB-like"/>
</dbReference>
<evidence type="ECO:0000313" key="2">
    <source>
        <dbReference type="Proteomes" id="UP001303236"/>
    </source>
</evidence>
<gene>
    <name evidence="1" type="ORF">RI138_30145</name>
</gene>
<dbReference type="InterPro" id="IPR016181">
    <property type="entry name" value="Acyl_CoA_acyltransferase"/>
</dbReference>
<reference evidence="1 2" key="1">
    <citation type="submission" date="2023-09" db="EMBL/GenBank/DDBJ databases">
        <title>Genome completion map analysis of the actinomycetes C11-1.</title>
        <authorList>
            <person name="Qin P."/>
            <person name="Guan P."/>
        </authorList>
    </citation>
    <scope>NUCLEOTIDE SEQUENCE [LARGE SCALE GENOMIC DNA]</scope>
    <source>
        <strain evidence="1 2">C11-1</strain>
    </source>
</reference>
<protein>
    <submittedName>
        <fullName evidence="1">GNAT family N-acetyltransferase</fullName>
        <ecNumber evidence="1">2.3.1.-</ecNumber>
    </submittedName>
</protein>
<dbReference type="GO" id="GO:0016746">
    <property type="term" value="F:acyltransferase activity"/>
    <property type="evidence" value="ECO:0007669"/>
    <property type="project" value="UniProtKB-KW"/>
</dbReference>